<evidence type="ECO:0000313" key="2">
    <source>
        <dbReference type="EMBL" id="KAG7377148.1"/>
    </source>
</evidence>
<accession>A0A8T1VAM4</accession>
<dbReference type="Proteomes" id="UP000694044">
    <property type="component" value="Unassembled WGS sequence"/>
</dbReference>
<organism evidence="2 3">
    <name type="scientific">Phytophthora pseudosyringae</name>
    <dbReference type="NCBI Taxonomy" id="221518"/>
    <lineage>
        <taxon>Eukaryota</taxon>
        <taxon>Sar</taxon>
        <taxon>Stramenopiles</taxon>
        <taxon>Oomycota</taxon>
        <taxon>Peronosporomycetes</taxon>
        <taxon>Peronosporales</taxon>
        <taxon>Peronosporaceae</taxon>
        <taxon>Phytophthora</taxon>
    </lineage>
</organism>
<keyword evidence="3" id="KW-1185">Reference proteome</keyword>
<feature type="region of interest" description="Disordered" evidence="1">
    <location>
        <begin position="1"/>
        <end position="22"/>
    </location>
</feature>
<dbReference type="EMBL" id="JAGDFM010000569">
    <property type="protein sequence ID" value="KAG7377148.1"/>
    <property type="molecule type" value="Genomic_DNA"/>
</dbReference>
<dbReference type="OrthoDB" id="93166at2759"/>
<gene>
    <name evidence="2" type="ORF">PHYPSEUDO_012083</name>
</gene>
<comment type="caution">
    <text evidence="2">The sequence shown here is derived from an EMBL/GenBank/DDBJ whole genome shotgun (WGS) entry which is preliminary data.</text>
</comment>
<evidence type="ECO:0000256" key="1">
    <source>
        <dbReference type="SAM" id="MobiDB-lite"/>
    </source>
</evidence>
<sequence>MVQLKVKSNIPPQKKSVGAPRPPWDPISALHQIDHVEINHTRVRGGVVFYNVEVYVRHQVKGQPRVNQSVEAEPDYVVRRRFSDFDLLRRHVAQHARREIVGACRYCDRFRLFMLRCYKQPKAFVKLCTGVDTRKKLLERFLNRMVELAVTDERAALGAPRVCQCPGVRAIPTLIDQFMRNRHVVV</sequence>
<protein>
    <recommendedName>
        <fullName evidence="4">PX domain-containing protein</fullName>
    </recommendedName>
</protein>
<proteinExistence type="predicted"/>
<dbReference type="AlphaFoldDB" id="A0A8T1VAM4"/>
<name>A0A8T1VAM4_9STRA</name>
<evidence type="ECO:0000313" key="3">
    <source>
        <dbReference type="Proteomes" id="UP000694044"/>
    </source>
</evidence>
<evidence type="ECO:0008006" key="4">
    <source>
        <dbReference type="Google" id="ProtNLM"/>
    </source>
</evidence>
<reference evidence="2" key="1">
    <citation type="submission" date="2021-02" db="EMBL/GenBank/DDBJ databases">
        <authorList>
            <person name="Palmer J.M."/>
        </authorList>
    </citation>
    <scope>NUCLEOTIDE SEQUENCE</scope>
    <source>
        <strain evidence="2">SCRP734</strain>
    </source>
</reference>